<feature type="transmembrane region" description="Helical" evidence="6">
    <location>
        <begin position="198"/>
        <end position="222"/>
    </location>
</feature>
<evidence type="ECO:0000256" key="3">
    <source>
        <dbReference type="ARBA" id="ARBA00022989"/>
    </source>
</evidence>
<evidence type="ECO:0000256" key="1">
    <source>
        <dbReference type="ARBA" id="ARBA00004167"/>
    </source>
</evidence>
<dbReference type="SMART" id="SM00321">
    <property type="entry name" value="WSC"/>
    <property type="match status" value="1"/>
</dbReference>
<proteinExistence type="predicted"/>
<feature type="domain" description="WSC" evidence="8">
    <location>
        <begin position="35"/>
        <end position="124"/>
    </location>
</feature>
<accession>A0AB34KDP6</accession>
<dbReference type="GO" id="GO:0071944">
    <property type="term" value="C:cell periphery"/>
    <property type="evidence" value="ECO:0007669"/>
    <property type="project" value="UniProtKB-ARBA"/>
</dbReference>
<evidence type="ECO:0000259" key="8">
    <source>
        <dbReference type="PROSITE" id="PS51212"/>
    </source>
</evidence>
<evidence type="ECO:0000313" key="10">
    <source>
        <dbReference type="Proteomes" id="UP000803884"/>
    </source>
</evidence>
<evidence type="ECO:0000313" key="9">
    <source>
        <dbReference type="EMBL" id="KAL1583298.1"/>
    </source>
</evidence>
<feature type="chain" id="PRO_5044318970" description="WSC domain-containing protein" evidence="7">
    <location>
        <begin position="31"/>
        <end position="298"/>
    </location>
</feature>
<dbReference type="GO" id="GO:0016020">
    <property type="term" value="C:membrane"/>
    <property type="evidence" value="ECO:0007669"/>
    <property type="project" value="UniProtKB-SubCell"/>
</dbReference>
<keyword evidence="4 6" id="KW-0472">Membrane</keyword>
<dbReference type="PROSITE" id="PS51212">
    <property type="entry name" value="WSC"/>
    <property type="match status" value="1"/>
</dbReference>
<dbReference type="Proteomes" id="UP000803884">
    <property type="component" value="Unassembled WGS sequence"/>
</dbReference>
<dbReference type="EMBL" id="JAAQHG020000037">
    <property type="protein sequence ID" value="KAL1583298.1"/>
    <property type="molecule type" value="Genomic_DNA"/>
</dbReference>
<dbReference type="Pfam" id="PF01822">
    <property type="entry name" value="WSC"/>
    <property type="match status" value="1"/>
</dbReference>
<evidence type="ECO:0000256" key="6">
    <source>
        <dbReference type="SAM" id="Phobius"/>
    </source>
</evidence>
<dbReference type="InterPro" id="IPR051694">
    <property type="entry name" value="Immunoregulatory_rcpt-like"/>
</dbReference>
<organism evidence="9 10">
    <name type="scientific">Cladosporium halotolerans</name>
    <dbReference type="NCBI Taxonomy" id="1052096"/>
    <lineage>
        <taxon>Eukaryota</taxon>
        <taxon>Fungi</taxon>
        <taxon>Dikarya</taxon>
        <taxon>Ascomycota</taxon>
        <taxon>Pezizomycotina</taxon>
        <taxon>Dothideomycetes</taxon>
        <taxon>Dothideomycetidae</taxon>
        <taxon>Cladosporiales</taxon>
        <taxon>Cladosporiaceae</taxon>
        <taxon>Cladosporium</taxon>
    </lineage>
</organism>
<dbReference type="RefSeq" id="XP_069226405.1">
    <property type="nucleotide sequence ID" value="XM_069376508.1"/>
</dbReference>
<gene>
    <name evidence="9" type="ORF">WHR41_07904</name>
</gene>
<dbReference type="PANTHER" id="PTHR15549">
    <property type="entry name" value="PAIRED IMMUNOGLOBULIN-LIKE TYPE 2 RECEPTOR"/>
    <property type="match status" value="1"/>
</dbReference>
<feature type="region of interest" description="Disordered" evidence="5">
    <location>
        <begin position="233"/>
        <end position="298"/>
    </location>
</feature>
<reference evidence="9 10" key="1">
    <citation type="journal article" date="2020" name="Microbiol. Resour. Announc.">
        <title>Draft Genome Sequence of a Cladosporium Species Isolated from the Mesophotic Ascidian Didemnum maculosum.</title>
        <authorList>
            <person name="Gioti A."/>
            <person name="Siaperas R."/>
            <person name="Nikolaivits E."/>
            <person name="Le Goff G."/>
            <person name="Ouazzani J."/>
            <person name="Kotoulas G."/>
            <person name="Topakas E."/>
        </authorList>
    </citation>
    <scope>NUCLEOTIDE SEQUENCE [LARGE SCALE GENOMIC DNA]</scope>
    <source>
        <strain evidence="9 10">TM138-S3</strain>
    </source>
</reference>
<dbReference type="GeneID" id="96009346"/>
<name>A0AB34KDP6_9PEZI</name>
<evidence type="ECO:0000256" key="4">
    <source>
        <dbReference type="ARBA" id="ARBA00023136"/>
    </source>
</evidence>
<evidence type="ECO:0000256" key="7">
    <source>
        <dbReference type="SAM" id="SignalP"/>
    </source>
</evidence>
<keyword evidence="3 6" id="KW-1133">Transmembrane helix</keyword>
<comment type="subcellular location">
    <subcellularLocation>
        <location evidence="1">Membrane</location>
        <topology evidence="1">Single-pass membrane protein</topology>
    </subcellularLocation>
</comment>
<keyword evidence="7" id="KW-0732">Signal</keyword>
<evidence type="ECO:0000256" key="5">
    <source>
        <dbReference type="SAM" id="MobiDB-lite"/>
    </source>
</evidence>
<comment type="caution">
    <text evidence="9">The sequence shown here is derived from an EMBL/GenBank/DDBJ whole genome shotgun (WGS) entry which is preliminary data.</text>
</comment>
<protein>
    <recommendedName>
        <fullName evidence="8">WSC domain-containing protein</fullName>
    </recommendedName>
</protein>
<dbReference type="AlphaFoldDB" id="A0AB34KDP6"/>
<keyword evidence="10" id="KW-1185">Reference proteome</keyword>
<feature type="compositionally biased region" description="Basic and acidic residues" evidence="5">
    <location>
        <begin position="233"/>
        <end position="245"/>
    </location>
</feature>
<sequence length="298" mass="30920">MPSTRSTRPVSRAASTLLLLSAALISSTSAAGLRTMKYAGCYSSSTPLKDQGSDIYQSSGNCQPICVDKNQPVMALTEGSNCLCGELLPAESDKVGDDKCDTPCDGYDKEMCGGHHFFGVYLSGTENNVDSYVASSSSSSGSATTPAPTSSSTAQAAVSTSVAPGTTVVVTMPSSQQQTEAPSPSAEADSDSGSKPNVAGIAAGVVVGVVAVAGIAIGLFFFMRHRKQKAAEEEYKRNQVSDFMRHGGTSGEGKPPNTGYSNMSDQRLDPEAGRRNSAGSIADDQDYSRRILRVANPS</sequence>
<feature type="region of interest" description="Disordered" evidence="5">
    <location>
        <begin position="132"/>
        <end position="158"/>
    </location>
</feature>
<keyword evidence="2 6" id="KW-0812">Transmembrane</keyword>
<feature type="signal peptide" evidence="7">
    <location>
        <begin position="1"/>
        <end position="30"/>
    </location>
</feature>
<dbReference type="InterPro" id="IPR002889">
    <property type="entry name" value="WSC_carb-bd"/>
</dbReference>
<feature type="region of interest" description="Disordered" evidence="5">
    <location>
        <begin position="172"/>
        <end position="195"/>
    </location>
</feature>
<evidence type="ECO:0000256" key="2">
    <source>
        <dbReference type="ARBA" id="ARBA00022692"/>
    </source>
</evidence>